<dbReference type="Proteomes" id="UP000298471">
    <property type="component" value="Unassembled WGS sequence"/>
</dbReference>
<gene>
    <name evidence="2" type="ORF">E5K02_10235</name>
</gene>
<feature type="region of interest" description="Disordered" evidence="1">
    <location>
        <begin position="1"/>
        <end position="25"/>
    </location>
</feature>
<proteinExistence type="predicted"/>
<organism evidence="2 3">
    <name type="scientific">Hymenobacter metallicola</name>
    <dbReference type="NCBI Taxonomy" id="2563114"/>
    <lineage>
        <taxon>Bacteria</taxon>
        <taxon>Pseudomonadati</taxon>
        <taxon>Bacteroidota</taxon>
        <taxon>Cytophagia</taxon>
        <taxon>Cytophagales</taxon>
        <taxon>Hymenobacteraceae</taxon>
        <taxon>Hymenobacter</taxon>
    </lineage>
</organism>
<feature type="compositionally biased region" description="Acidic residues" evidence="1">
    <location>
        <begin position="1"/>
        <end position="10"/>
    </location>
</feature>
<reference evidence="2 3" key="1">
    <citation type="submission" date="2019-04" db="EMBL/GenBank/DDBJ databases">
        <authorList>
            <person name="Feng G."/>
            <person name="Zhang J."/>
            <person name="Zhu H."/>
        </authorList>
    </citation>
    <scope>NUCLEOTIDE SEQUENCE [LARGE SCALE GENOMIC DNA]</scope>
    <source>
        <strain evidence="2 3">9PBR-1</strain>
    </source>
</reference>
<dbReference type="AlphaFoldDB" id="A0A4Z0QM42"/>
<dbReference type="RefSeq" id="WP_135394618.1">
    <property type="nucleotide sequence ID" value="NZ_SRMB01000001.1"/>
</dbReference>
<protein>
    <submittedName>
        <fullName evidence="2">Uncharacterized protein</fullName>
    </submittedName>
</protein>
<evidence type="ECO:0000313" key="3">
    <source>
        <dbReference type="Proteomes" id="UP000298471"/>
    </source>
</evidence>
<evidence type="ECO:0000256" key="1">
    <source>
        <dbReference type="SAM" id="MobiDB-lite"/>
    </source>
</evidence>
<comment type="caution">
    <text evidence="2">The sequence shown here is derived from an EMBL/GenBank/DDBJ whole genome shotgun (WGS) entry which is preliminary data.</text>
</comment>
<sequence length="288" mass="32542">MADEALTTEDEATRGLDAPGAGDTAPVVPAPALPYAFLGRPDAARDLILADQLHHWLVGGPPTADSPYTTRELRLWVQQARLWLDAEITRKNKEIEQADFVTRQKLERESFFDDVRAKSEFGETPERWMQTFILQVLTDPDTEEQYSELPEAFVNLRRYQNLPGEEGVYAVMAVKEVDRRHTEGTLVKLTPGQELLIDQTLPFGLFGRYGFRREGARIKYSRDRGMKPIAAAKLLAKLILRDSRLTTLPEAPLIAAAHDFEILKLAQQFALKRKAEDKLNDNNSTTIP</sequence>
<dbReference type="EMBL" id="SRMB01000001">
    <property type="protein sequence ID" value="TGE29812.1"/>
    <property type="molecule type" value="Genomic_DNA"/>
</dbReference>
<name>A0A4Z0QM42_9BACT</name>
<accession>A0A4Z0QM42</accession>
<keyword evidence="3" id="KW-1185">Reference proteome</keyword>
<evidence type="ECO:0000313" key="2">
    <source>
        <dbReference type="EMBL" id="TGE29812.1"/>
    </source>
</evidence>